<feature type="region of interest" description="Disordered" evidence="1">
    <location>
        <begin position="1"/>
        <end position="123"/>
    </location>
</feature>
<proteinExistence type="predicted"/>
<evidence type="ECO:0000313" key="3">
    <source>
        <dbReference type="Proteomes" id="UP001140949"/>
    </source>
</evidence>
<comment type="caution">
    <text evidence="2">The sequence shown here is derived from an EMBL/GenBank/DDBJ whole genome shotgun (WGS) entry which is preliminary data.</text>
</comment>
<protein>
    <submittedName>
        <fullName evidence="2">Uncharacterized protein</fullName>
    </submittedName>
</protein>
<feature type="region of interest" description="Disordered" evidence="1">
    <location>
        <begin position="312"/>
        <end position="349"/>
    </location>
</feature>
<dbReference type="PANTHER" id="PTHR33416:SF18">
    <property type="entry name" value="NUCLEOPORIN-LIKE PROTEIN"/>
    <property type="match status" value="1"/>
</dbReference>
<accession>A0AAX6HJ85</accession>
<feature type="compositionally biased region" description="Basic and acidic residues" evidence="1">
    <location>
        <begin position="103"/>
        <end position="119"/>
    </location>
</feature>
<organism evidence="2 3">
    <name type="scientific">Iris pallida</name>
    <name type="common">Sweet iris</name>
    <dbReference type="NCBI Taxonomy" id="29817"/>
    <lineage>
        <taxon>Eukaryota</taxon>
        <taxon>Viridiplantae</taxon>
        <taxon>Streptophyta</taxon>
        <taxon>Embryophyta</taxon>
        <taxon>Tracheophyta</taxon>
        <taxon>Spermatophyta</taxon>
        <taxon>Magnoliopsida</taxon>
        <taxon>Liliopsida</taxon>
        <taxon>Asparagales</taxon>
        <taxon>Iridaceae</taxon>
        <taxon>Iridoideae</taxon>
        <taxon>Irideae</taxon>
        <taxon>Iris</taxon>
    </lineage>
</organism>
<feature type="compositionally biased region" description="Gly residues" evidence="1">
    <location>
        <begin position="1"/>
        <end position="10"/>
    </location>
</feature>
<keyword evidence="3" id="KW-1185">Reference proteome</keyword>
<feature type="compositionally biased region" description="Acidic residues" evidence="1">
    <location>
        <begin position="70"/>
        <end position="84"/>
    </location>
</feature>
<dbReference type="Proteomes" id="UP001140949">
    <property type="component" value="Unassembled WGS sequence"/>
</dbReference>
<dbReference type="AlphaFoldDB" id="A0AAX6HJ85"/>
<gene>
    <name evidence="2" type="ORF">M6B38_117735</name>
</gene>
<dbReference type="GO" id="GO:0005635">
    <property type="term" value="C:nuclear envelope"/>
    <property type="evidence" value="ECO:0007669"/>
    <property type="project" value="TreeGrafter"/>
</dbReference>
<dbReference type="PANTHER" id="PTHR33416">
    <property type="entry name" value="NUCLEAR PORE COMPLEX PROTEIN NUP1"/>
    <property type="match status" value="1"/>
</dbReference>
<evidence type="ECO:0000313" key="2">
    <source>
        <dbReference type="EMBL" id="KAJ6840913.1"/>
    </source>
</evidence>
<reference evidence="2" key="1">
    <citation type="journal article" date="2023" name="GigaByte">
        <title>Genome assembly of the bearded iris, Iris pallida Lam.</title>
        <authorList>
            <person name="Bruccoleri R.E."/>
            <person name="Oakeley E.J."/>
            <person name="Faust A.M.E."/>
            <person name="Altorfer M."/>
            <person name="Dessus-Babus S."/>
            <person name="Burckhardt D."/>
            <person name="Oertli M."/>
            <person name="Naumann U."/>
            <person name="Petersen F."/>
            <person name="Wong J."/>
        </authorList>
    </citation>
    <scope>NUCLEOTIDE SEQUENCE</scope>
    <source>
        <strain evidence="2">GSM-AAB239-AS_SAM_17_03QT</strain>
    </source>
</reference>
<reference evidence="2" key="2">
    <citation type="submission" date="2023-04" db="EMBL/GenBank/DDBJ databases">
        <authorList>
            <person name="Bruccoleri R.E."/>
            <person name="Oakeley E.J."/>
            <person name="Faust A.-M."/>
            <person name="Dessus-Babus S."/>
            <person name="Altorfer M."/>
            <person name="Burckhardt D."/>
            <person name="Oertli M."/>
            <person name="Naumann U."/>
            <person name="Petersen F."/>
            <person name="Wong J."/>
        </authorList>
    </citation>
    <scope>NUCLEOTIDE SEQUENCE</scope>
    <source>
        <strain evidence="2">GSM-AAB239-AS_SAM_17_03QT</strain>
        <tissue evidence="2">Leaf</tissue>
    </source>
</reference>
<sequence>MEDRGGGAGGKLSRRSFRTRAPSTPYDRPARASKPDGWLSKLLLQPASKILPSFFPPRNRQDPPPPPTEAEIEVEVLPELEQEDPGAGLSPISDEPGPSARYEQPEVDPKGSEPVRDKSGNTSGLAEIEQQLKQKKFSRDDTNRLIELLRLRTIDLPEDDVHAAGLEVAETIPGQKHVRTSSKEEYRVHRTWKTADTFQSIAHDVGNAETIPGQKNLRTSKEECTVHRTRKTTDPFQSAAHNVGCSPIEIAKAYMGARTTPSGHDCQNGQLKNKILFSNENSVSKLPSTPSARSPICWPGAVLPNDIEYLTPQRGRSRFGPRTPYSGGIFPKATSKKSPRRMDSNFDDGFAPVGSIRHVRAKNMTTTAPTVATPSRTNAFPFLSKTSDAFSARGNLVPSP</sequence>
<evidence type="ECO:0000256" key="1">
    <source>
        <dbReference type="SAM" id="MobiDB-lite"/>
    </source>
</evidence>
<dbReference type="EMBL" id="JANAVB010009184">
    <property type="protein sequence ID" value="KAJ6840913.1"/>
    <property type="molecule type" value="Genomic_DNA"/>
</dbReference>
<name>A0AAX6HJ85_IRIPA</name>
<dbReference type="GO" id="GO:0071763">
    <property type="term" value="P:nuclear membrane organization"/>
    <property type="evidence" value="ECO:0007669"/>
    <property type="project" value="TreeGrafter"/>
</dbReference>